<accession>A0A0C1J0N1</accession>
<dbReference type="EMBL" id="JSVC01000001">
    <property type="protein sequence ID" value="KIC96329.1"/>
    <property type="molecule type" value="Genomic_DNA"/>
</dbReference>
<organism evidence="3 4">
    <name type="scientific">Flavihumibacter solisilvae</name>
    <dbReference type="NCBI Taxonomy" id="1349421"/>
    <lineage>
        <taxon>Bacteria</taxon>
        <taxon>Pseudomonadati</taxon>
        <taxon>Bacteroidota</taxon>
        <taxon>Chitinophagia</taxon>
        <taxon>Chitinophagales</taxon>
        <taxon>Chitinophagaceae</taxon>
        <taxon>Flavihumibacter</taxon>
    </lineage>
</organism>
<dbReference type="SMART" id="SM00448">
    <property type="entry name" value="REC"/>
    <property type="match status" value="1"/>
</dbReference>
<dbReference type="CDD" id="cd17557">
    <property type="entry name" value="REC_Rcp-like"/>
    <property type="match status" value="1"/>
</dbReference>
<proteinExistence type="predicted"/>
<dbReference type="RefSeq" id="WP_039136179.1">
    <property type="nucleotide sequence ID" value="NZ_JSVC01000001.1"/>
</dbReference>
<gene>
    <name evidence="3" type="ORF">OI18_00795</name>
</gene>
<dbReference type="STRING" id="1349421.OI18_00795"/>
<dbReference type="AlphaFoldDB" id="A0A0C1J0N1"/>
<dbReference type="InterPro" id="IPR011006">
    <property type="entry name" value="CheY-like_superfamily"/>
</dbReference>
<dbReference type="InterPro" id="IPR001789">
    <property type="entry name" value="Sig_transdc_resp-reg_receiver"/>
</dbReference>
<dbReference type="PANTHER" id="PTHR44520">
    <property type="entry name" value="RESPONSE REGULATOR RCP1-RELATED"/>
    <property type="match status" value="1"/>
</dbReference>
<keyword evidence="4" id="KW-1185">Reference proteome</keyword>
<evidence type="ECO:0000313" key="3">
    <source>
        <dbReference type="EMBL" id="KIC96329.1"/>
    </source>
</evidence>
<dbReference type="OrthoDB" id="7631574at2"/>
<evidence type="ECO:0000259" key="2">
    <source>
        <dbReference type="PROSITE" id="PS50110"/>
    </source>
</evidence>
<evidence type="ECO:0000313" key="4">
    <source>
        <dbReference type="Proteomes" id="UP000031408"/>
    </source>
</evidence>
<feature type="modified residue" description="4-aspartylphosphate" evidence="1">
    <location>
        <position position="66"/>
    </location>
</feature>
<dbReference type="Pfam" id="PF00072">
    <property type="entry name" value="Response_reg"/>
    <property type="match status" value="1"/>
</dbReference>
<comment type="caution">
    <text evidence="3">The sequence shown here is derived from an EMBL/GenBank/DDBJ whole genome shotgun (WGS) entry which is preliminary data.</text>
</comment>
<dbReference type="InterPro" id="IPR052893">
    <property type="entry name" value="TCS_response_regulator"/>
</dbReference>
<reference evidence="3 4" key="1">
    <citation type="submission" date="2014-11" db="EMBL/GenBank/DDBJ databases">
        <title>Genome sequence of Flavihumibacter solisilvae 3-3.</title>
        <authorList>
            <person name="Zhou G."/>
            <person name="Li M."/>
            <person name="Wang G."/>
        </authorList>
    </citation>
    <scope>NUCLEOTIDE SEQUENCE [LARGE SCALE GENOMIC DNA]</scope>
    <source>
        <strain evidence="3 4">3-3</strain>
    </source>
</reference>
<dbReference type="PANTHER" id="PTHR44520:SF2">
    <property type="entry name" value="RESPONSE REGULATOR RCP1"/>
    <property type="match status" value="1"/>
</dbReference>
<sequence>MSKVYILVAEDDADDRFLLETAFAEKGYGEKLTFVENGVELLDYLRNIKYDEKTNQHNLPGFILLDLNMPKKDGREVLKEIKEDPRFKKIPVIVFTTTKNEKEINRCYELGANTYVVKPVGFESLLQTIEDIRSYWFKTAQIP</sequence>
<name>A0A0C1J0N1_9BACT</name>
<dbReference type="PROSITE" id="PS50110">
    <property type="entry name" value="RESPONSE_REGULATORY"/>
    <property type="match status" value="1"/>
</dbReference>
<dbReference type="Proteomes" id="UP000031408">
    <property type="component" value="Unassembled WGS sequence"/>
</dbReference>
<evidence type="ECO:0000256" key="1">
    <source>
        <dbReference type="PROSITE-ProRule" id="PRU00169"/>
    </source>
</evidence>
<keyword evidence="1" id="KW-0597">Phosphoprotein</keyword>
<feature type="domain" description="Response regulatory" evidence="2">
    <location>
        <begin position="5"/>
        <end position="133"/>
    </location>
</feature>
<protein>
    <recommendedName>
        <fullName evidence="2">Response regulatory domain-containing protein</fullName>
    </recommendedName>
</protein>
<dbReference type="GO" id="GO:0000160">
    <property type="term" value="P:phosphorelay signal transduction system"/>
    <property type="evidence" value="ECO:0007669"/>
    <property type="project" value="InterPro"/>
</dbReference>
<dbReference type="SUPFAM" id="SSF52172">
    <property type="entry name" value="CheY-like"/>
    <property type="match status" value="1"/>
</dbReference>
<dbReference type="Gene3D" id="3.40.50.2300">
    <property type="match status" value="1"/>
</dbReference>